<dbReference type="AlphaFoldDB" id="A0A368PAJ5"/>
<evidence type="ECO:0000313" key="1">
    <source>
        <dbReference type="EMBL" id="RCU58829.1"/>
    </source>
</evidence>
<gene>
    <name evidence="1" type="ORF">DU428_05520</name>
</gene>
<proteinExistence type="predicted"/>
<organism evidence="1 2">
    <name type="scientific">Oceanihabitans sediminis</name>
    <dbReference type="NCBI Taxonomy" id="1812012"/>
    <lineage>
        <taxon>Bacteria</taxon>
        <taxon>Pseudomonadati</taxon>
        <taxon>Bacteroidota</taxon>
        <taxon>Flavobacteriia</taxon>
        <taxon>Flavobacteriales</taxon>
        <taxon>Flavobacteriaceae</taxon>
        <taxon>Oceanihabitans</taxon>
    </lineage>
</organism>
<reference evidence="1 2" key="1">
    <citation type="submission" date="2018-07" db="EMBL/GenBank/DDBJ databases">
        <title>Oceanihabitans testaceum sp. nov., isolated from marine sediment.</title>
        <authorList>
            <person name="Li C.-M."/>
        </authorList>
    </citation>
    <scope>NUCLEOTIDE SEQUENCE [LARGE SCALE GENOMIC DNA]</scope>
    <source>
        <strain evidence="1 2">S9-10</strain>
    </source>
</reference>
<dbReference type="InterPro" id="IPR041662">
    <property type="entry name" value="SusD-like_2"/>
</dbReference>
<dbReference type="SUPFAM" id="SSF48452">
    <property type="entry name" value="TPR-like"/>
    <property type="match status" value="1"/>
</dbReference>
<dbReference type="RefSeq" id="WP_072349819.1">
    <property type="nucleotide sequence ID" value="NZ_JAWVXR010000003.1"/>
</dbReference>
<dbReference type="PROSITE" id="PS51257">
    <property type="entry name" value="PROKAR_LIPOPROTEIN"/>
    <property type="match status" value="1"/>
</dbReference>
<dbReference type="Pfam" id="PF12771">
    <property type="entry name" value="SusD-like_2"/>
    <property type="match status" value="1"/>
</dbReference>
<dbReference type="Gene3D" id="1.25.40.390">
    <property type="match status" value="1"/>
</dbReference>
<evidence type="ECO:0000313" key="2">
    <source>
        <dbReference type="Proteomes" id="UP000252249"/>
    </source>
</evidence>
<dbReference type="InterPro" id="IPR011990">
    <property type="entry name" value="TPR-like_helical_dom_sf"/>
</dbReference>
<sequence>MKKIFLSILTLTLIFSCMSDEKYDRFNEDPKNPTQVSEDVLFTAATKSLVDQMSSINVNMNVFRMFAQYCTQVTYIDESNYDLNGRGITDNHWSEMYRDVLLDLQDSKTKVNENANLTAAEKAGRIAQIEVLSVYAWQQLVDTFGDIPYTEALNIIDYPLPAYDDAATVIYPDLINRLDAVIPSFDTGEGFNAVADRIYDGDMGAWKKFANSLKLRVGMRLSDVNPGLAQSTVESAAPGVFTSNDDNALLYYQSATPNTNPVWVDLVESGRKDYVATETIIDIMNDLDDPRREFYFRQNVGPDTYQGGVYGDSNSYTANTQLGDILHEATTPGVLMDFAEVSFLLATAATPEYNFSVGGTTDFFYSRGIEASIEYWGGLPADALAYLADPDVAYATAPGTWREKIGKQFWLAMYNRGFEGWTVWRKYDAPVMNIAAESGLPVPHRYTYPIDEQNLNVANYDAASASIGGDAQGTKLFWDVN</sequence>
<protein>
    <submittedName>
        <fullName evidence="1">SusD/RagB family nutrient-binding outer membrane lipoprotein</fullName>
    </submittedName>
</protein>
<dbReference type="OrthoDB" id="725917at2"/>
<name>A0A368PAJ5_9FLAO</name>
<accession>A0A368PAJ5</accession>
<keyword evidence="1" id="KW-0449">Lipoprotein</keyword>
<dbReference type="Proteomes" id="UP000252249">
    <property type="component" value="Unassembled WGS sequence"/>
</dbReference>
<dbReference type="EMBL" id="QPIG01000001">
    <property type="protein sequence ID" value="RCU58829.1"/>
    <property type="molecule type" value="Genomic_DNA"/>
</dbReference>
<keyword evidence="2" id="KW-1185">Reference proteome</keyword>
<comment type="caution">
    <text evidence="1">The sequence shown here is derived from an EMBL/GenBank/DDBJ whole genome shotgun (WGS) entry which is preliminary data.</text>
</comment>